<keyword evidence="1" id="KW-1133">Transmembrane helix</keyword>
<feature type="transmembrane region" description="Helical" evidence="1">
    <location>
        <begin position="122"/>
        <end position="141"/>
    </location>
</feature>
<feature type="transmembrane region" description="Helical" evidence="1">
    <location>
        <begin position="147"/>
        <end position="166"/>
    </location>
</feature>
<sequence>MNKIKNYLPDALAVVLFIAIGFLYFFQPVTEGRVLTGHDHSGGIGAGVEMQEYQKRTGERTRWTNALFSGMPTYQMAPSYDSIDTLVGLQKIYQLGMTGVVMFVFVMLLGFYILLRAFDFKVWMAALGAVLWAFSSYFFIIIGAGHIWKVMALAYIPPTIAGLVLCYRGKYLWGGVVTAFFLALQIMSNHVQMSYYFLPVMGLMALAYLIQAVKEKKLAGWCKATGMLIVAGLIGVAINSSNLYHTYQYSKESMRGKSELTYKNKQNPGNQTKDGLERDYITQWSYGLGETWSLLVPNVKGGASLPLTASEKAMEKANPQYTPVYQALTQYWGEQPGTSGPVYVGAFVLMLFVLSLFVVKGPMKWCLLVLTVFSVMLSWGRNFMGLTDFFLDYVPMYDKFRAVASILVVAEFTIPLLAMLGLKTVLEQPEVLKAKLKYVYISFALTGGFALLFALMPDVFFGNYISSSEMTMLQDAAGKGYIPQDMLGGILGNLHDMRKAVVVADSWRSFIIVAIGLLLLLAYNARKIGGGVLVCAVFVLCLFDLWQVDKRYLNDGMFSEPLQTVNTVAKTQTDEMILQDPDKYYRVMNLAGSPFNENRTSYYHKSIGGYHAAKLRRYQEMIEEHIAPEMGRFARAAAATQGDLTRVDGDTIFPVLNMLNVKYAIMGQEGGETFPVPNPHAYGNGWFVKDVRYVANADEEILGLHQVNPKETALVAEKYKDVLGGTEGRQPVDSLSTVKLTAYDANALTYEVNSPNGGVVVFSEIYYPGWQATVDGQPVEIACADYILRAIKVGPGKHTVDFKFDPKSLHVTETVANVSLVVLMLVFLGLAGCAIVRNRRREHREV</sequence>
<dbReference type="EMBL" id="CACRUT010000016">
    <property type="protein sequence ID" value="VYU45463.1"/>
    <property type="molecule type" value="Genomic_DNA"/>
</dbReference>
<feature type="transmembrane region" description="Helical" evidence="1">
    <location>
        <begin position="171"/>
        <end position="188"/>
    </location>
</feature>
<dbReference type="AlphaFoldDB" id="A0A6N3F0D7"/>
<dbReference type="InterPro" id="IPR018580">
    <property type="entry name" value="Uncharacterised_YfhO"/>
</dbReference>
<feature type="transmembrane region" description="Helical" evidence="1">
    <location>
        <begin position="506"/>
        <end position="523"/>
    </location>
</feature>
<accession>A0A6N3F0D7</accession>
<feature type="transmembrane region" description="Helical" evidence="1">
    <location>
        <begin position="530"/>
        <end position="548"/>
    </location>
</feature>
<name>A0A6N3F0D7_9BACT</name>
<organism evidence="2">
    <name type="scientific">Paraprevotella clara</name>
    <dbReference type="NCBI Taxonomy" id="454154"/>
    <lineage>
        <taxon>Bacteria</taxon>
        <taxon>Pseudomonadati</taxon>
        <taxon>Bacteroidota</taxon>
        <taxon>Bacteroidia</taxon>
        <taxon>Bacteroidales</taxon>
        <taxon>Prevotellaceae</taxon>
        <taxon>Paraprevotella</taxon>
    </lineage>
</organism>
<reference evidence="2" key="1">
    <citation type="submission" date="2019-11" db="EMBL/GenBank/DDBJ databases">
        <authorList>
            <person name="Feng L."/>
        </authorList>
    </citation>
    <scope>NUCLEOTIDE SEQUENCE</scope>
    <source>
        <strain evidence="2">PclaraLFYP37</strain>
    </source>
</reference>
<feature type="transmembrane region" description="Helical" evidence="1">
    <location>
        <begin position="340"/>
        <end position="358"/>
    </location>
</feature>
<dbReference type="PANTHER" id="PTHR38454">
    <property type="entry name" value="INTEGRAL MEMBRANE PROTEIN-RELATED"/>
    <property type="match status" value="1"/>
</dbReference>
<feature type="transmembrane region" description="Helical" evidence="1">
    <location>
        <begin position="7"/>
        <end position="26"/>
    </location>
</feature>
<feature type="transmembrane region" description="Helical" evidence="1">
    <location>
        <begin position="365"/>
        <end position="382"/>
    </location>
</feature>
<feature type="transmembrane region" description="Helical" evidence="1">
    <location>
        <begin position="194"/>
        <end position="213"/>
    </location>
</feature>
<dbReference type="PANTHER" id="PTHR38454:SF1">
    <property type="entry name" value="INTEGRAL MEMBRANE PROTEIN"/>
    <property type="match status" value="1"/>
</dbReference>
<feature type="transmembrane region" description="Helical" evidence="1">
    <location>
        <begin position="225"/>
        <end position="244"/>
    </location>
</feature>
<feature type="transmembrane region" description="Helical" evidence="1">
    <location>
        <begin position="438"/>
        <end position="456"/>
    </location>
</feature>
<gene>
    <name evidence="2" type="ORF">PCLFYP37_02960</name>
</gene>
<feature type="transmembrane region" description="Helical" evidence="1">
    <location>
        <begin position="815"/>
        <end position="836"/>
    </location>
</feature>
<feature type="transmembrane region" description="Helical" evidence="1">
    <location>
        <begin position="92"/>
        <end position="115"/>
    </location>
</feature>
<protein>
    <submittedName>
        <fullName evidence="2">Bacterial membrane protein YfhO</fullName>
    </submittedName>
</protein>
<dbReference type="Pfam" id="PF09586">
    <property type="entry name" value="YfhO"/>
    <property type="match status" value="1"/>
</dbReference>
<feature type="transmembrane region" description="Helical" evidence="1">
    <location>
        <begin position="402"/>
        <end position="426"/>
    </location>
</feature>
<keyword evidence="1" id="KW-0812">Transmembrane</keyword>
<proteinExistence type="predicted"/>
<keyword evidence="1" id="KW-0472">Membrane</keyword>
<evidence type="ECO:0000256" key="1">
    <source>
        <dbReference type="SAM" id="Phobius"/>
    </source>
</evidence>
<dbReference type="RefSeq" id="WP_412442710.1">
    <property type="nucleotide sequence ID" value="NZ_CACRUT010000016.1"/>
</dbReference>
<evidence type="ECO:0000313" key="2">
    <source>
        <dbReference type="EMBL" id="VYU45463.1"/>
    </source>
</evidence>